<protein>
    <recommendedName>
        <fullName evidence="2">PKD domain-containing protein</fullName>
    </recommendedName>
</protein>
<dbReference type="Gene3D" id="2.60.40.10">
    <property type="entry name" value="Immunoglobulins"/>
    <property type="match status" value="1"/>
</dbReference>
<sequence length="997" mass="104383">MKNCLLFSLLLAAGTLPQWGFAQGEDCNTATPLSDVSSWCSEPGAFSNVGSNDSGFSPGCFPNAQPNLDVWFSFVAEATDVNISVAGATGQSNGGTLVQPQFALYSGSCGALTEIGCFSDALGDNGGQLFASMLTIGQTYYIQVGARGGNSGTFQLCVNNFNAIPNPSSDCATGVILCDKSPFTVEQVTGVGNNGNEIDDVSCGTITCPLSESGSAWYKWTCDEPGSLTFSLNPLNPADDLDFVLYELPNGIDDCSGKFDLRCMASGEVVGADFEVWEPCTGATGLATGETDVGETCGCDTGDNNFIAPIDMEAGKSYALVVNNFSQSGSGFTVEFGGTGTFLGPEAEFSTNAPNDTVCLEASVLFTDESSFVGGISSWTWNFGEGASPETITGQGPHAIDYDTPGLKNIVLRVSTPDGCVITHIETIFVQCCEGDFTVDADISNLLCPGDTNGSIALSPSNDNPPYTFIWGTGATASSIGSLAAGDYTVTITDDFTCDTVLTYTVMSPDTFDIDTLLTMPTCNGGTDGGINLQVSGGTPPYTFSWENGPFTNDNTYTGLAVGDYPVTIRDANGCEADLVIPVRELELQLTSLEESIVDPSCTGFSDGAITIDIANGQPPYQYDFNDGGGFANSNVRTGLTAGTYIVDAVDANGCVGQFVLTLNDPPLLEISFDLLGISCFGETDAVLTAVGTGGTGSYSYRWEDNSTGAVRNNLGEGVYAVTITDANGCTVAGDTAILQPPLLELEVASLQNVVCFGDTTGLILLQGTGGTPPYEYSIGGSSFQVAPLFENLGAGAYSLSIMDANGCLAAIDTLITQPPQLTVDAGQDIRISLGYSDDINAVSSNPDVAYNWMPPDSLSCTDCPRPVANPVNTTTYTIAVTDENGCTALDSVTVRVIKNRPVYIPDAFSPNDDGSNDFFTAYAGPGVRQIRAMKIFNRWGGLVFEGGNFQPNEPARGWDGLIGDEPAAIGVYAWLIEVEFIDGVAILFEGDLHLIR</sequence>
<dbReference type="InterPro" id="IPR013783">
    <property type="entry name" value="Ig-like_fold"/>
</dbReference>
<proteinExistence type="predicted"/>
<dbReference type="Pfam" id="PF13585">
    <property type="entry name" value="CHU_C"/>
    <property type="match status" value="1"/>
</dbReference>
<feature type="signal peptide" evidence="1">
    <location>
        <begin position="1"/>
        <end position="22"/>
    </location>
</feature>
<feature type="chain" id="PRO_5022818244" description="PKD domain-containing protein" evidence="1">
    <location>
        <begin position="23"/>
        <end position="997"/>
    </location>
</feature>
<gene>
    <name evidence="3" type="ORF">FRY97_13585</name>
</gene>
<dbReference type="InterPro" id="IPR035986">
    <property type="entry name" value="PKD_dom_sf"/>
</dbReference>
<dbReference type="EMBL" id="VOOR01000028">
    <property type="protein sequence ID" value="TXB62524.1"/>
    <property type="molecule type" value="Genomic_DNA"/>
</dbReference>
<reference evidence="3 4" key="1">
    <citation type="submission" date="2019-08" db="EMBL/GenBank/DDBJ databases">
        <title>Genome of Phaeodactylibacter luteus.</title>
        <authorList>
            <person name="Bowman J.P."/>
        </authorList>
    </citation>
    <scope>NUCLEOTIDE SEQUENCE [LARGE SCALE GENOMIC DNA]</scope>
    <source>
        <strain evidence="3 4">KCTC 42180</strain>
    </source>
</reference>
<dbReference type="RefSeq" id="WP_147168093.1">
    <property type="nucleotide sequence ID" value="NZ_VOOR01000028.1"/>
</dbReference>
<evidence type="ECO:0000259" key="2">
    <source>
        <dbReference type="PROSITE" id="PS50093"/>
    </source>
</evidence>
<dbReference type="PROSITE" id="PS50093">
    <property type="entry name" value="PKD"/>
    <property type="match status" value="1"/>
</dbReference>
<dbReference type="Pfam" id="PF13573">
    <property type="entry name" value="SprB"/>
    <property type="match status" value="5"/>
</dbReference>
<evidence type="ECO:0000256" key="1">
    <source>
        <dbReference type="SAM" id="SignalP"/>
    </source>
</evidence>
<accession>A0A5C6RKP1</accession>
<dbReference type="CDD" id="cd00146">
    <property type="entry name" value="PKD"/>
    <property type="match status" value="1"/>
</dbReference>
<dbReference type="SUPFAM" id="SSF49299">
    <property type="entry name" value="PKD domain"/>
    <property type="match status" value="1"/>
</dbReference>
<keyword evidence="1" id="KW-0732">Signal</keyword>
<evidence type="ECO:0000313" key="4">
    <source>
        <dbReference type="Proteomes" id="UP000321580"/>
    </source>
</evidence>
<keyword evidence="4" id="KW-1185">Reference proteome</keyword>
<dbReference type="AlphaFoldDB" id="A0A5C6RKP1"/>
<dbReference type="InterPro" id="IPR000601">
    <property type="entry name" value="PKD_dom"/>
</dbReference>
<dbReference type="Gene3D" id="2.60.40.740">
    <property type="match status" value="3"/>
</dbReference>
<evidence type="ECO:0000313" key="3">
    <source>
        <dbReference type="EMBL" id="TXB62524.1"/>
    </source>
</evidence>
<dbReference type="InterPro" id="IPR025667">
    <property type="entry name" value="SprB_repeat"/>
</dbReference>
<dbReference type="SMART" id="SM00089">
    <property type="entry name" value="PKD"/>
    <property type="match status" value="1"/>
</dbReference>
<dbReference type="OrthoDB" id="610082at2"/>
<feature type="domain" description="PKD" evidence="2">
    <location>
        <begin position="347"/>
        <end position="431"/>
    </location>
</feature>
<organism evidence="3 4">
    <name type="scientific">Phaeodactylibacter luteus</name>
    <dbReference type="NCBI Taxonomy" id="1564516"/>
    <lineage>
        <taxon>Bacteria</taxon>
        <taxon>Pseudomonadati</taxon>
        <taxon>Bacteroidota</taxon>
        <taxon>Saprospiria</taxon>
        <taxon>Saprospirales</taxon>
        <taxon>Haliscomenobacteraceae</taxon>
        <taxon>Phaeodactylibacter</taxon>
    </lineage>
</organism>
<name>A0A5C6RKP1_9BACT</name>
<dbReference type="Proteomes" id="UP000321580">
    <property type="component" value="Unassembled WGS sequence"/>
</dbReference>
<dbReference type="InterPro" id="IPR022409">
    <property type="entry name" value="PKD/Chitinase_dom"/>
</dbReference>
<comment type="caution">
    <text evidence="3">The sequence shown here is derived from an EMBL/GenBank/DDBJ whole genome shotgun (WGS) entry which is preliminary data.</text>
</comment>